<dbReference type="InterPro" id="IPR041619">
    <property type="entry name" value="NAPRTase_C"/>
</dbReference>
<evidence type="ECO:0000313" key="13">
    <source>
        <dbReference type="EMBL" id="KAF4325703.1"/>
    </source>
</evidence>
<dbReference type="PANTHER" id="PTHR11098:SF1">
    <property type="entry name" value="NICOTINATE PHOSPHORIBOSYLTRANSFERASE"/>
    <property type="match status" value="1"/>
</dbReference>
<dbReference type="Gene3D" id="1.10.10.10">
    <property type="entry name" value="Winged helix-like DNA-binding domain superfamily/Winged helix DNA-binding domain"/>
    <property type="match status" value="1"/>
</dbReference>
<dbReference type="GO" id="GO:0004516">
    <property type="term" value="F:nicotinate phosphoribosyltransferase activity"/>
    <property type="evidence" value="ECO:0007669"/>
    <property type="project" value="UniProtKB-UniRule"/>
</dbReference>
<dbReference type="InterPro" id="IPR036068">
    <property type="entry name" value="Nicotinate_pribotase-like_C"/>
</dbReference>
<keyword evidence="6 11" id="KW-0662">Pyridine nucleotide biosynthesis</keyword>
<evidence type="ECO:0000256" key="6">
    <source>
        <dbReference type="ARBA" id="ARBA00022642"/>
    </source>
</evidence>
<comment type="PTM">
    <text evidence="11">Transiently phosphorylated on a His residue during the reaction cycle. Phosphorylation strongly increases the affinity for substrates and increases the rate of nicotinate D-ribonucleotide production. Dephosphorylation regenerates the low-affinity form of the enzyme, leading to product release.</text>
</comment>
<dbReference type="Gene3D" id="3.20.140.10">
    <property type="entry name" value="nicotinate phosphoribosyltransferase"/>
    <property type="match status" value="1"/>
</dbReference>
<organism evidence="13 14">
    <name type="scientific">Phytophthora kernoviae 00238/432</name>
    <dbReference type="NCBI Taxonomy" id="1284355"/>
    <lineage>
        <taxon>Eukaryota</taxon>
        <taxon>Sar</taxon>
        <taxon>Stramenopiles</taxon>
        <taxon>Oomycota</taxon>
        <taxon>Peronosporomycetes</taxon>
        <taxon>Peronosporales</taxon>
        <taxon>Peronosporaceae</taxon>
        <taxon>Phytophthora</taxon>
    </lineage>
</organism>
<evidence type="ECO:0000256" key="11">
    <source>
        <dbReference type="RuleBase" id="RU365100"/>
    </source>
</evidence>
<dbReference type="NCBIfam" id="TIGR01513">
    <property type="entry name" value="NAPRTase_put"/>
    <property type="match status" value="1"/>
</dbReference>
<evidence type="ECO:0000256" key="9">
    <source>
        <dbReference type="ARBA" id="ARBA00023426"/>
    </source>
</evidence>
<evidence type="ECO:0000256" key="5">
    <source>
        <dbReference type="ARBA" id="ARBA00022598"/>
    </source>
</evidence>
<accession>A0A8J4WBJ7</accession>
<dbReference type="GO" id="GO:0005829">
    <property type="term" value="C:cytosol"/>
    <property type="evidence" value="ECO:0007669"/>
    <property type="project" value="TreeGrafter"/>
</dbReference>
<dbReference type="InterPro" id="IPR041525">
    <property type="entry name" value="N/Namide_PRibTrfase"/>
</dbReference>
<keyword evidence="4" id="KW-0597">Phosphoprotein</keyword>
<dbReference type="Pfam" id="PF04095">
    <property type="entry name" value="NAPRTase"/>
    <property type="match status" value="1"/>
</dbReference>
<dbReference type="InterPro" id="IPR036388">
    <property type="entry name" value="WH-like_DNA-bd_sf"/>
</dbReference>
<dbReference type="CDD" id="cd18873">
    <property type="entry name" value="NUDIX_NadM_like"/>
    <property type="match status" value="1"/>
</dbReference>
<comment type="pathway">
    <text evidence="1 11">Cofactor biosynthesis; NAD(+) biosynthesis; nicotinate D-ribonucleotide from nicotinate: step 1/1.</text>
</comment>
<comment type="function">
    <text evidence="9">Catalyzes the first step in the biosynthesis of NAD from nicotinic acid, the ATP-dependent synthesis of beta-nicotinate D-ribonucleotide from nicotinate and 5-phospho-D-ribose 1-phosphate. Helps prevent cellular oxidative stress via its role in NAD biosynthesis.</text>
</comment>
<dbReference type="Proteomes" id="UP000702964">
    <property type="component" value="Unassembled WGS sequence"/>
</dbReference>
<reference evidence="13" key="1">
    <citation type="journal article" date="2015" name="Genom Data">
        <title>Draft genome sequences of Phytophthora kernoviae and Phytophthora ramorum lineage EU2 from Scotland.</title>
        <authorList>
            <person name="Sambles C."/>
            <person name="Schlenzig A."/>
            <person name="O'Neill P."/>
            <person name="Grant M."/>
            <person name="Studholme D.J."/>
        </authorList>
    </citation>
    <scope>NUCLEOTIDE SEQUENCE</scope>
    <source>
        <strain evidence="13">00238/432</strain>
    </source>
</reference>
<dbReference type="InterPro" id="IPR007229">
    <property type="entry name" value="Nic_PRibTrfase-Fam"/>
</dbReference>
<dbReference type="UniPathway" id="UPA00253">
    <property type="reaction ID" value="UER00457"/>
</dbReference>
<dbReference type="InterPro" id="IPR020084">
    <property type="entry name" value="NUDIX_hydrolase_CS"/>
</dbReference>
<dbReference type="Gene3D" id="3.20.20.70">
    <property type="entry name" value="Aldolase class I"/>
    <property type="match status" value="1"/>
</dbReference>
<dbReference type="GO" id="GO:0016787">
    <property type="term" value="F:hydrolase activity"/>
    <property type="evidence" value="ECO:0007669"/>
    <property type="project" value="UniProtKB-KW"/>
</dbReference>
<evidence type="ECO:0000256" key="3">
    <source>
        <dbReference type="ARBA" id="ARBA00013236"/>
    </source>
</evidence>
<evidence type="ECO:0000256" key="8">
    <source>
        <dbReference type="ARBA" id="ARBA00022801"/>
    </source>
</evidence>
<name>A0A8J4WBJ7_9STRA</name>
<dbReference type="InterPro" id="IPR015797">
    <property type="entry name" value="NUDIX_hydrolase-like_dom_sf"/>
</dbReference>
<dbReference type="AlphaFoldDB" id="A0A8J4WBJ7"/>
<evidence type="ECO:0000259" key="12">
    <source>
        <dbReference type="PROSITE" id="PS51462"/>
    </source>
</evidence>
<evidence type="ECO:0000256" key="4">
    <source>
        <dbReference type="ARBA" id="ARBA00022553"/>
    </source>
</evidence>
<dbReference type="NCBIfam" id="NF009131">
    <property type="entry name" value="PRK12484.1"/>
    <property type="match status" value="1"/>
</dbReference>
<dbReference type="SUPFAM" id="SSF55811">
    <property type="entry name" value="Nudix"/>
    <property type="match status" value="1"/>
</dbReference>
<keyword evidence="8" id="KW-0378">Hydrolase</keyword>
<proteinExistence type="inferred from homology"/>
<dbReference type="PANTHER" id="PTHR11098">
    <property type="entry name" value="NICOTINATE PHOSPHORIBOSYLTRANSFERASE"/>
    <property type="match status" value="1"/>
</dbReference>
<dbReference type="SUPFAM" id="SSF51690">
    <property type="entry name" value="Nicotinate/Quinolinate PRTase C-terminal domain-like"/>
    <property type="match status" value="1"/>
</dbReference>
<keyword evidence="5 11" id="KW-0436">Ligase</keyword>
<protein>
    <recommendedName>
        <fullName evidence="3 11">Nicotinate phosphoribosyltransferase</fullName>
        <ecNumber evidence="3 11">6.3.4.21</ecNumber>
    </recommendedName>
</protein>
<evidence type="ECO:0000256" key="1">
    <source>
        <dbReference type="ARBA" id="ARBA00004952"/>
    </source>
</evidence>
<evidence type="ECO:0000256" key="10">
    <source>
        <dbReference type="ARBA" id="ARBA00048668"/>
    </source>
</evidence>
<feature type="domain" description="Nudix hydrolase" evidence="12">
    <location>
        <begin position="8"/>
        <end position="138"/>
    </location>
</feature>
<dbReference type="EMBL" id="AOFI03000003">
    <property type="protein sequence ID" value="KAF4325703.1"/>
    <property type="molecule type" value="Genomic_DNA"/>
</dbReference>
<dbReference type="PROSITE" id="PS00893">
    <property type="entry name" value="NUDIX_BOX"/>
    <property type="match status" value="1"/>
</dbReference>
<dbReference type="Gene3D" id="3.90.79.10">
    <property type="entry name" value="Nucleoside Triphosphate Pyrophosphohydrolase"/>
    <property type="match status" value="1"/>
</dbReference>
<comment type="caution">
    <text evidence="13">The sequence shown here is derived from an EMBL/GenBank/DDBJ whole genome shotgun (WGS) entry which is preliminary data.</text>
</comment>
<comment type="similarity">
    <text evidence="2 11">Belongs to the NAPRTase family.</text>
</comment>
<evidence type="ECO:0000256" key="2">
    <source>
        <dbReference type="ARBA" id="ARBA00010897"/>
    </source>
</evidence>
<dbReference type="GO" id="GO:0016740">
    <property type="term" value="F:transferase activity"/>
    <property type="evidence" value="ECO:0007669"/>
    <property type="project" value="UniProtKB-KW"/>
</dbReference>
<evidence type="ECO:0000313" key="14">
    <source>
        <dbReference type="Proteomes" id="UP000702964"/>
    </source>
</evidence>
<keyword evidence="7 11" id="KW-0808">Transferase</keyword>
<sequence length="566" mass="64202">MFTLTKRERKTVTKTLPIRELKVMLIKRKGWPFAGRWALPGGFCQENESIYGAAKRELMEETGVDGGHLEYLNVYSQPGRDPRGWIISHAFFALVEEWMLEHRQAADDAEDVGLFTIQEALQELELAFDHRTIIEDAYRRIQQQMLETTIARQFLPRDFTLSELYQVIQSVVPDFEEPNFIRKITSTRSRKGIVEEVRDEEGNLLSSNQNKPETYAMTLIATKASRIKQVANQDTLLEFGTRRAQEADAAIWGARASYVAGFHATSNMLAGERFGIPTAGTHAHSWVQSFMSEQEAFDVYAKVLPDQVTLLVDTFDTLNSGVPHAINTAKKLESQGKKMNAIRLDSGDLAYLSIQARQMLDDAGLDYVKIVASNDLDENTIFNLKAQGARIDTWGVGTQLITASDQPSLGGVYKLVEREVDGVMLPTIKISANPEKVSTPGKKEVFRIIDPKHGKAIADYICYPGEEQPLQGGPLKLFNPLHPYLKKTVTRYEAVNMLEPIFVNGRKVYELPTLDEIRSYHREQMDLFWPEYQRKLNPEIYRVNVSPAAWNMKQKLIAEHVQSTEE</sequence>
<dbReference type="EC" id="6.3.4.21" evidence="3 11"/>
<dbReference type="FunFam" id="3.20.20.70:FF:000076">
    <property type="entry name" value="Nicotinate phosphoribosyltransferase"/>
    <property type="match status" value="1"/>
</dbReference>
<dbReference type="Pfam" id="PF17956">
    <property type="entry name" value="NAPRTase_C"/>
    <property type="match status" value="1"/>
</dbReference>
<comment type="catalytic activity">
    <reaction evidence="10 11">
        <text>5-phospho-alpha-D-ribose 1-diphosphate + nicotinate + ATP + H2O = nicotinate beta-D-ribonucleotide + ADP + phosphate + diphosphate</text>
        <dbReference type="Rhea" id="RHEA:36163"/>
        <dbReference type="ChEBI" id="CHEBI:15377"/>
        <dbReference type="ChEBI" id="CHEBI:30616"/>
        <dbReference type="ChEBI" id="CHEBI:32544"/>
        <dbReference type="ChEBI" id="CHEBI:33019"/>
        <dbReference type="ChEBI" id="CHEBI:43474"/>
        <dbReference type="ChEBI" id="CHEBI:57502"/>
        <dbReference type="ChEBI" id="CHEBI:58017"/>
        <dbReference type="ChEBI" id="CHEBI:456216"/>
        <dbReference type="EC" id="6.3.4.21"/>
    </reaction>
</comment>
<dbReference type="InterPro" id="IPR006405">
    <property type="entry name" value="Nic_PRibTrfase_pncB"/>
</dbReference>
<dbReference type="Pfam" id="PF00293">
    <property type="entry name" value="NUDIX"/>
    <property type="match status" value="1"/>
</dbReference>
<dbReference type="InterPro" id="IPR000086">
    <property type="entry name" value="NUDIX_hydrolase_dom"/>
</dbReference>
<dbReference type="GO" id="GO:0034355">
    <property type="term" value="P:NAD+ biosynthetic process via the salvage pathway"/>
    <property type="evidence" value="ECO:0007669"/>
    <property type="project" value="TreeGrafter"/>
</dbReference>
<evidence type="ECO:0000256" key="7">
    <source>
        <dbReference type="ARBA" id="ARBA00022679"/>
    </source>
</evidence>
<reference evidence="13" key="2">
    <citation type="submission" date="2020-02" db="EMBL/GenBank/DDBJ databases">
        <authorList>
            <person name="Studholme D.J."/>
        </authorList>
    </citation>
    <scope>NUCLEOTIDE SEQUENCE</scope>
    <source>
        <strain evidence="13">00238/432</strain>
    </source>
</reference>
<dbReference type="InterPro" id="IPR013785">
    <property type="entry name" value="Aldolase_TIM"/>
</dbReference>
<dbReference type="PROSITE" id="PS51462">
    <property type="entry name" value="NUDIX"/>
    <property type="match status" value="1"/>
</dbReference>
<gene>
    <name evidence="13" type="ORF">G195_000670</name>
</gene>